<organism evidence="2 3">
    <name type="scientific">Deinococcus petrolearius</name>
    <dbReference type="NCBI Taxonomy" id="1751295"/>
    <lineage>
        <taxon>Bacteria</taxon>
        <taxon>Thermotogati</taxon>
        <taxon>Deinococcota</taxon>
        <taxon>Deinococci</taxon>
        <taxon>Deinococcales</taxon>
        <taxon>Deinococcaceae</taxon>
        <taxon>Deinococcus</taxon>
    </lineage>
</organism>
<proteinExistence type="predicted"/>
<evidence type="ECO:0000256" key="1">
    <source>
        <dbReference type="SAM" id="SignalP"/>
    </source>
</evidence>
<feature type="chain" id="PRO_5047421962" description="Lipoprotein" evidence="1">
    <location>
        <begin position="29"/>
        <end position="241"/>
    </location>
</feature>
<feature type="signal peptide" evidence="1">
    <location>
        <begin position="1"/>
        <end position="28"/>
    </location>
</feature>
<protein>
    <recommendedName>
        <fullName evidence="4">Lipoprotein</fullName>
    </recommendedName>
</protein>
<accession>A0ABW1DKS5</accession>
<keyword evidence="1" id="KW-0732">Signal</keyword>
<evidence type="ECO:0000313" key="3">
    <source>
        <dbReference type="Proteomes" id="UP001595979"/>
    </source>
</evidence>
<keyword evidence="3" id="KW-1185">Reference proteome</keyword>
<sequence length="241" mass="24927">MNLTVQLSCPASRLALGTALTGAALLLAACGGSVTPTGSGGDEVPPVTAPAEQPGRILGQITPFTAGQASRVMPEELTISAPVRGEGLFDLALPGATAMTTTYADLLFAATDVFGACEKVTTTAPASLRLYPIATLKTDTGQTLTARAAGSTTVKNWWFASQAASYTFQGECLGLGTVDVTFNFKLGWNVLDVTYGGTSTTYTQVAAPTTPVEWRAGGLGSQRLGNALEPWKNSAAYRARQ</sequence>
<evidence type="ECO:0000313" key="2">
    <source>
        <dbReference type="EMBL" id="MFC5848725.1"/>
    </source>
</evidence>
<evidence type="ECO:0008006" key="4">
    <source>
        <dbReference type="Google" id="ProtNLM"/>
    </source>
</evidence>
<dbReference type="Proteomes" id="UP001595979">
    <property type="component" value="Unassembled WGS sequence"/>
</dbReference>
<dbReference type="RefSeq" id="WP_380049034.1">
    <property type="nucleotide sequence ID" value="NZ_JBHSOH010000010.1"/>
</dbReference>
<gene>
    <name evidence="2" type="ORF">ACFPQ6_10410</name>
</gene>
<dbReference type="EMBL" id="JBHSOH010000010">
    <property type="protein sequence ID" value="MFC5848725.1"/>
    <property type="molecule type" value="Genomic_DNA"/>
</dbReference>
<name>A0ABW1DKS5_9DEIO</name>
<reference evidence="3" key="1">
    <citation type="journal article" date="2019" name="Int. J. Syst. Evol. Microbiol.">
        <title>The Global Catalogue of Microorganisms (GCM) 10K type strain sequencing project: providing services to taxonomists for standard genome sequencing and annotation.</title>
        <authorList>
            <consortium name="The Broad Institute Genomics Platform"/>
            <consortium name="The Broad Institute Genome Sequencing Center for Infectious Disease"/>
            <person name="Wu L."/>
            <person name="Ma J."/>
        </authorList>
    </citation>
    <scope>NUCLEOTIDE SEQUENCE [LARGE SCALE GENOMIC DNA]</scope>
    <source>
        <strain evidence="3">CGMCC 1.15053</strain>
    </source>
</reference>
<comment type="caution">
    <text evidence="2">The sequence shown here is derived from an EMBL/GenBank/DDBJ whole genome shotgun (WGS) entry which is preliminary data.</text>
</comment>